<reference evidence="1 2" key="1">
    <citation type="journal article" date="2013" name="PLoS Genet.">
        <title>The genome and development-dependent transcriptomes of Pyronema confluens: a window into fungal evolution.</title>
        <authorList>
            <person name="Traeger S."/>
            <person name="Altegoer F."/>
            <person name="Freitag M."/>
            <person name="Gabaldon T."/>
            <person name="Kempken F."/>
            <person name="Kumar A."/>
            <person name="Marcet-Houben M."/>
            <person name="Poggeler S."/>
            <person name="Stajich J.E."/>
            <person name="Nowrousian M."/>
        </authorList>
    </citation>
    <scope>NUCLEOTIDE SEQUENCE [LARGE SCALE GENOMIC DNA]</scope>
    <source>
        <strain evidence="2">CBS 100304</strain>
        <tissue evidence="1">Vegetative mycelium</tissue>
    </source>
</reference>
<accession>U4L8E6</accession>
<protein>
    <submittedName>
        <fullName evidence="1">Uncharacterized protein</fullName>
    </submittedName>
</protein>
<dbReference type="Proteomes" id="UP000018144">
    <property type="component" value="Unassembled WGS sequence"/>
</dbReference>
<evidence type="ECO:0000313" key="1">
    <source>
        <dbReference type="EMBL" id="CCX13692.1"/>
    </source>
</evidence>
<sequence>MFSTLQLSWHAKPTDARADRKSNYACNATTWGLKKQIMRTVNERAPECAIRRHRLWASWWGRDKCNCPTNEPPWRKIGVSYVEWHALSFHTQSDELLHLVC</sequence>
<evidence type="ECO:0000313" key="2">
    <source>
        <dbReference type="Proteomes" id="UP000018144"/>
    </source>
</evidence>
<organism evidence="1 2">
    <name type="scientific">Pyronema omphalodes (strain CBS 100304)</name>
    <name type="common">Pyronema confluens</name>
    <dbReference type="NCBI Taxonomy" id="1076935"/>
    <lineage>
        <taxon>Eukaryota</taxon>
        <taxon>Fungi</taxon>
        <taxon>Dikarya</taxon>
        <taxon>Ascomycota</taxon>
        <taxon>Pezizomycotina</taxon>
        <taxon>Pezizomycetes</taxon>
        <taxon>Pezizales</taxon>
        <taxon>Pyronemataceae</taxon>
        <taxon>Pyronema</taxon>
    </lineage>
</organism>
<dbReference type="AlphaFoldDB" id="U4L8E6"/>
<dbReference type="EMBL" id="HF935887">
    <property type="protein sequence ID" value="CCX13692.1"/>
    <property type="molecule type" value="Genomic_DNA"/>
</dbReference>
<name>U4L8E6_PYROM</name>
<gene>
    <name evidence="1" type="ORF">PCON_13285</name>
</gene>
<keyword evidence="2" id="KW-1185">Reference proteome</keyword>
<proteinExistence type="predicted"/>